<dbReference type="SUPFAM" id="SSF50022">
    <property type="entry name" value="ISP domain"/>
    <property type="match status" value="1"/>
</dbReference>
<comment type="caution">
    <text evidence="6">The sequence shown here is derived from an EMBL/GenBank/DDBJ whole genome shotgun (WGS) entry which is preliminary data.</text>
</comment>
<dbReference type="InterPro" id="IPR017941">
    <property type="entry name" value="Rieske_2Fe-2S"/>
</dbReference>
<dbReference type="PROSITE" id="PS51296">
    <property type="entry name" value="RIESKE"/>
    <property type="match status" value="1"/>
</dbReference>
<keyword evidence="3" id="KW-0408">Iron</keyword>
<evidence type="ECO:0000259" key="5">
    <source>
        <dbReference type="PROSITE" id="PS51296"/>
    </source>
</evidence>
<dbReference type="Proteomes" id="UP001241072">
    <property type="component" value="Unassembled WGS sequence"/>
</dbReference>
<evidence type="ECO:0000256" key="4">
    <source>
        <dbReference type="ARBA" id="ARBA00023014"/>
    </source>
</evidence>
<evidence type="ECO:0000256" key="3">
    <source>
        <dbReference type="ARBA" id="ARBA00023004"/>
    </source>
</evidence>
<dbReference type="SUPFAM" id="SSF51905">
    <property type="entry name" value="FAD/NAD(P)-binding domain"/>
    <property type="match status" value="1"/>
</dbReference>
<evidence type="ECO:0000313" key="6">
    <source>
        <dbReference type="EMBL" id="MDO7882609.1"/>
    </source>
</evidence>
<sequence length="503" mass="53793">MTSLWLDRAPGIPTDPFPDGGRFDAVVVGGGLTGMTTALLLARAGRSVAVLEARSVGAVTTGNSTAKLSLLQGTRLSALLGANGRIVLSAYVDSQRAAVEWLVEYLSDSGVEFDYRDAVTYAATPEEESSIRREYDTARLAGLPVVLDPRADLPFETFGAVVLARQVQFDPMEVLARLTADVRDAGGVVVEGVRARRVRAGDPVRVGTDAGELLADRVVLATGIPVLDRGLYFAKVEAQRSHVVAFEVPEQDRRESGMFLSAGQPARSIRWHRGLLLVGGDGHPTGRASSDADPYAEIETWTREHWPLARRTHAWSAQDYAAASHVPFVGPLPRGRGRVLLATGFEKWGMTGAVSAALTLAADLGAADRTDWMRVLRHRITLPQALARGIGANARVLTWYARSWASALARTNALPEGMLRARGILPAVVDPAAPDDCPMSLVCPHLGAVVRWNGAERSWDCPAHGSRFSADGALLEGPARRGLRSVEGVPAERKVSDAFVAPG</sequence>
<dbReference type="PANTHER" id="PTHR13847">
    <property type="entry name" value="SARCOSINE DEHYDROGENASE-RELATED"/>
    <property type="match status" value="1"/>
</dbReference>
<dbReference type="Pfam" id="PF01266">
    <property type="entry name" value="DAO"/>
    <property type="match status" value="1"/>
</dbReference>
<dbReference type="Gene3D" id="2.102.10.10">
    <property type="entry name" value="Rieske [2Fe-2S] iron-sulphur domain"/>
    <property type="match status" value="1"/>
</dbReference>
<feature type="domain" description="Rieske" evidence="5">
    <location>
        <begin position="439"/>
        <end position="487"/>
    </location>
</feature>
<keyword evidence="4" id="KW-0411">Iron-sulfur</keyword>
<dbReference type="InterPro" id="IPR036922">
    <property type="entry name" value="Rieske_2Fe-2S_sf"/>
</dbReference>
<protein>
    <submittedName>
        <fullName evidence="6">FAD-dependent oxidoreductase</fullName>
    </submittedName>
</protein>
<dbReference type="EMBL" id="JAUQUB010000002">
    <property type="protein sequence ID" value="MDO7882609.1"/>
    <property type="molecule type" value="Genomic_DNA"/>
</dbReference>
<proteinExistence type="predicted"/>
<reference evidence="6 7" key="1">
    <citation type="submission" date="2023-07" db="EMBL/GenBank/DDBJ databases">
        <title>Protaetiibacter sp. nov WY-16 isolated from soil.</title>
        <authorList>
            <person name="Liu B."/>
            <person name="Wan Y."/>
        </authorList>
    </citation>
    <scope>NUCLEOTIDE SEQUENCE [LARGE SCALE GENOMIC DNA]</scope>
    <source>
        <strain evidence="6 7">WY-16</strain>
    </source>
</reference>
<evidence type="ECO:0000313" key="7">
    <source>
        <dbReference type="Proteomes" id="UP001241072"/>
    </source>
</evidence>
<gene>
    <name evidence="6" type="ORF">Q5716_10265</name>
</gene>
<evidence type="ECO:0000256" key="2">
    <source>
        <dbReference type="ARBA" id="ARBA00022723"/>
    </source>
</evidence>
<dbReference type="Gene3D" id="3.30.9.10">
    <property type="entry name" value="D-Amino Acid Oxidase, subunit A, domain 2"/>
    <property type="match status" value="1"/>
</dbReference>
<evidence type="ECO:0000256" key="1">
    <source>
        <dbReference type="ARBA" id="ARBA00022714"/>
    </source>
</evidence>
<dbReference type="InterPro" id="IPR006076">
    <property type="entry name" value="FAD-dep_OxRdtase"/>
</dbReference>
<dbReference type="RefSeq" id="WP_305003042.1">
    <property type="nucleotide sequence ID" value="NZ_JAUQUB010000002.1"/>
</dbReference>
<accession>A0ABT9BPT9</accession>
<keyword evidence="7" id="KW-1185">Reference proteome</keyword>
<name>A0ABT9BPT9_9MICO</name>
<dbReference type="Gene3D" id="3.50.50.60">
    <property type="entry name" value="FAD/NAD(P)-binding domain"/>
    <property type="match status" value="1"/>
</dbReference>
<dbReference type="Pfam" id="PF00355">
    <property type="entry name" value="Rieske"/>
    <property type="match status" value="1"/>
</dbReference>
<keyword evidence="2" id="KW-0479">Metal-binding</keyword>
<keyword evidence="1" id="KW-0001">2Fe-2S</keyword>
<organism evidence="6 7">
    <name type="scientific">Antiquaquibacter soli</name>
    <dbReference type="NCBI Taxonomy" id="3064523"/>
    <lineage>
        <taxon>Bacteria</taxon>
        <taxon>Bacillati</taxon>
        <taxon>Actinomycetota</taxon>
        <taxon>Actinomycetes</taxon>
        <taxon>Micrococcales</taxon>
        <taxon>Microbacteriaceae</taxon>
        <taxon>Antiquaquibacter</taxon>
    </lineage>
</organism>
<dbReference type="InterPro" id="IPR036188">
    <property type="entry name" value="FAD/NAD-bd_sf"/>
</dbReference>
<dbReference type="PANTHER" id="PTHR13847:SF274">
    <property type="entry name" value="RIESKE 2FE-2S IRON-SULFUR PROTEIN YHFW-RELATED"/>
    <property type="match status" value="1"/>
</dbReference>